<name>A0ABQ2IER4_9MICO</name>
<feature type="region of interest" description="Disordered" evidence="1">
    <location>
        <begin position="1"/>
        <end position="23"/>
    </location>
</feature>
<proteinExistence type="predicted"/>
<feature type="transmembrane region" description="Helical" evidence="2">
    <location>
        <begin position="29"/>
        <end position="54"/>
    </location>
</feature>
<accession>A0ABQ2IER4</accession>
<keyword evidence="2" id="KW-1133">Transmembrane helix</keyword>
<feature type="transmembrane region" description="Helical" evidence="2">
    <location>
        <begin position="102"/>
        <end position="122"/>
    </location>
</feature>
<organism evidence="3 4">
    <name type="scientific">Terrabacter tumescens</name>
    <dbReference type="NCBI Taxonomy" id="60443"/>
    <lineage>
        <taxon>Bacteria</taxon>
        <taxon>Bacillati</taxon>
        <taxon>Actinomycetota</taxon>
        <taxon>Actinomycetes</taxon>
        <taxon>Micrococcales</taxon>
        <taxon>Intrasporangiaceae</taxon>
        <taxon>Terrabacter</taxon>
    </lineage>
</organism>
<comment type="caution">
    <text evidence="3">The sequence shown here is derived from an EMBL/GenBank/DDBJ whole genome shotgun (WGS) entry which is preliminary data.</text>
</comment>
<dbReference type="EMBL" id="BMNZ01000010">
    <property type="protein sequence ID" value="GGN08920.1"/>
    <property type="molecule type" value="Genomic_DNA"/>
</dbReference>
<keyword evidence="4" id="KW-1185">Reference proteome</keyword>
<feature type="compositionally biased region" description="Low complexity" evidence="1">
    <location>
        <begin position="1"/>
        <end position="18"/>
    </location>
</feature>
<dbReference type="Proteomes" id="UP000623461">
    <property type="component" value="Unassembled WGS sequence"/>
</dbReference>
<keyword evidence="2" id="KW-0812">Transmembrane</keyword>
<keyword evidence="2" id="KW-0472">Membrane</keyword>
<reference evidence="4" key="1">
    <citation type="journal article" date="2019" name="Int. J. Syst. Evol. Microbiol.">
        <title>The Global Catalogue of Microorganisms (GCM) 10K type strain sequencing project: providing services to taxonomists for standard genome sequencing and annotation.</title>
        <authorList>
            <consortium name="The Broad Institute Genomics Platform"/>
            <consortium name="The Broad Institute Genome Sequencing Center for Infectious Disease"/>
            <person name="Wu L."/>
            <person name="Ma J."/>
        </authorList>
    </citation>
    <scope>NUCLEOTIDE SEQUENCE [LARGE SCALE GENOMIC DNA]</scope>
    <source>
        <strain evidence="4">JCM 1365</strain>
    </source>
</reference>
<evidence type="ECO:0000313" key="3">
    <source>
        <dbReference type="EMBL" id="GGN08920.1"/>
    </source>
</evidence>
<sequence length="123" mass="12515">MVDTSGPSTPSSTPTASEGPRDRTPLTRAWISVALVPVFFFVAFAAAQGIYALTGYDPSAGATPPLWADLVAGIPALLILFLPCAGAVVYGLRARREGARVGLVPAVIGALVAVGGVLLVVLQ</sequence>
<feature type="transmembrane region" description="Helical" evidence="2">
    <location>
        <begin position="66"/>
        <end position="90"/>
    </location>
</feature>
<dbReference type="RefSeq" id="WP_030200401.1">
    <property type="nucleotide sequence ID" value="NZ_BMNZ01000010.1"/>
</dbReference>
<gene>
    <name evidence="3" type="ORF">GCM10009721_41000</name>
</gene>
<protein>
    <recommendedName>
        <fullName evidence="5">Bacitracin resistance protein</fullName>
    </recommendedName>
</protein>
<evidence type="ECO:0000313" key="4">
    <source>
        <dbReference type="Proteomes" id="UP000623461"/>
    </source>
</evidence>
<evidence type="ECO:0000256" key="2">
    <source>
        <dbReference type="SAM" id="Phobius"/>
    </source>
</evidence>
<evidence type="ECO:0000256" key="1">
    <source>
        <dbReference type="SAM" id="MobiDB-lite"/>
    </source>
</evidence>
<evidence type="ECO:0008006" key="5">
    <source>
        <dbReference type="Google" id="ProtNLM"/>
    </source>
</evidence>